<gene>
    <name evidence="2" type="ORF">H0185_21300</name>
</gene>
<comment type="caution">
    <text evidence="2">The sequence shown here is derived from an EMBL/GenBank/DDBJ whole genome shotgun (WGS) entry which is preliminary data.</text>
</comment>
<evidence type="ECO:0000313" key="3">
    <source>
        <dbReference type="Proteomes" id="UP000769780"/>
    </source>
</evidence>
<evidence type="ECO:0000256" key="1">
    <source>
        <dbReference type="SAM" id="MobiDB-lite"/>
    </source>
</evidence>
<accession>A0ABS7KAM9</accession>
<feature type="region of interest" description="Disordered" evidence="1">
    <location>
        <begin position="320"/>
        <end position="339"/>
    </location>
</feature>
<keyword evidence="3" id="KW-1185">Reference proteome</keyword>
<proteinExistence type="predicted"/>
<dbReference type="Gene3D" id="1.20.1260.10">
    <property type="match status" value="2"/>
</dbReference>
<evidence type="ECO:0000313" key="2">
    <source>
        <dbReference type="EMBL" id="MBY0099307.1"/>
    </source>
</evidence>
<dbReference type="Pfam" id="PF11553">
    <property type="entry name" value="DUF3231"/>
    <property type="match status" value="2"/>
</dbReference>
<dbReference type="RefSeq" id="WP_221875522.1">
    <property type="nucleotide sequence ID" value="NZ_JACWFH010000035.1"/>
</dbReference>
<dbReference type="InterPro" id="IPR021617">
    <property type="entry name" value="DUF3231"/>
</dbReference>
<protein>
    <submittedName>
        <fullName evidence="2">DUF3231 family protein</fullName>
    </submittedName>
</protein>
<dbReference type="InterPro" id="IPR012347">
    <property type="entry name" value="Ferritin-like"/>
</dbReference>
<name>A0ABS7KAM9_9BACI</name>
<dbReference type="EMBL" id="JACWFH010000035">
    <property type="protein sequence ID" value="MBY0099307.1"/>
    <property type="molecule type" value="Genomic_DNA"/>
</dbReference>
<organism evidence="2 3">
    <name type="scientific">Mesobacillus maritimus</name>
    <dbReference type="NCBI Taxonomy" id="1643336"/>
    <lineage>
        <taxon>Bacteria</taxon>
        <taxon>Bacillati</taxon>
        <taxon>Bacillota</taxon>
        <taxon>Bacilli</taxon>
        <taxon>Bacillales</taxon>
        <taxon>Bacillaceae</taxon>
        <taxon>Mesobacillus</taxon>
    </lineage>
</organism>
<reference evidence="2 3" key="1">
    <citation type="submission" date="2020-07" db="EMBL/GenBank/DDBJ databases">
        <title>Fungal Genomes of the International Space Station.</title>
        <authorList>
            <person name="Seuylemezian A."/>
            <person name="Singh N.K."/>
            <person name="Wood J."/>
            <person name="Venkateswaran K."/>
        </authorList>
    </citation>
    <scope>NUCLEOTIDE SEQUENCE [LARGE SCALE GENOMIC DNA]</scope>
    <source>
        <strain evidence="2 3">PL-B2</strain>
    </source>
</reference>
<dbReference type="Proteomes" id="UP000769780">
    <property type="component" value="Unassembled WGS sequence"/>
</dbReference>
<sequence>MEDKTNIRLTAAEMSGLWTQYINDTLVKCITSYFLENVSDEKVRPVIEFTLNTANQNLTMIGNIFKKDHFPIPVGFTDEDVNIKAPKLFSDTFMLMYLRHLSILTMAASSAMLGVVTRRDVVEIHKVVLKKSVELQDRTRDLMLEQGTYIRPPFISIPDKVDFVEKQQFLTGFFGKKRSLSSVEITHLFLNIQTNYIGKTLITGLAQVAEKEEVKQLLLRGKKMAQKHVEIFSKYLLEEDLPAPMGWDTAITDTTAKVFSDKLIVFHVSGMIAAGVGNYGAAMAASPRRDIGARYASLVPEVTLYAEDCANLMIKKGWMEEPPQTDDRDGLIKGEPLPE</sequence>